<gene>
    <name evidence="3" type="ORF">BV494_05535</name>
</gene>
<evidence type="ECO:0000313" key="4">
    <source>
        <dbReference type="Proteomes" id="UP000239197"/>
    </source>
</evidence>
<feature type="transmembrane region" description="Helical" evidence="1">
    <location>
        <begin position="12"/>
        <end position="31"/>
    </location>
</feature>
<keyword evidence="1" id="KW-0472">Membrane</keyword>
<feature type="domain" description="Tli3-like" evidence="2">
    <location>
        <begin position="64"/>
        <end position="194"/>
    </location>
</feature>
<dbReference type="KEGG" id="rox:BV494_05535"/>
<evidence type="ECO:0000259" key="2">
    <source>
        <dbReference type="Pfam" id="PF24316"/>
    </source>
</evidence>
<reference evidence="4" key="1">
    <citation type="submission" date="2017-01" db="EMBL/GenBank/DDBJ databases">
        <title>Genome sequence of Rouxiella sp. ERMR1:05.</title>
        <authorList>
            <person name="Kumar R."/>
            <person name="Singh D."/>
            <person name="Kumar S."/>
        </authorList>
    </citation>
    <scope>NUCLEOTIDE SEQUENCE [LARGE SCALE GENOMIC DNA]</scope>
    <source>
        <strain evidence="4">ERMR1:05</strain>
    </source>
</reference>
<proteinExistence type="predicted"/>
<sequence length="250" mass="28148">MCDNKKSEGTELGLKIVMIIAVVIFLIWVLWNVVVSMIPTVGGSFGAGFPGGSGGRAIRDVEIDVEPQVIYRIDGHRFFTLEKYMDCNLGGFVYYNDTKKKIKVLAGPKGSDQDPQDEISILQPNGPLSFSGKFIYAARDDVIAYLERHENSKYGLVTYSIVYADISTPSKNARFEVSPSIYNTNTVTDDAVYVQVSNRKEQYQKYSIPKKSDDPEWISSSDVKFNNVSQDDHFHCDNTIKPRRVKYISN</sequence>
<name>A0A2L1UNA1_9GAMM</name>
<dbReference type="InterPro" id="IPR057562">
    <property type="entry name" value="Tli3-like_dom"/>
</dbReference>
<keyword evidence="1" id="KW-1133">Transmembrane helix</keyword>
<evidence type="ECO:0000256" key="1">
    <source>
        <dbReference type="SAM" id="Phobius"/>
    </source>
</evidence>
<dbReference type="Proteomes" id="UP000239197">
    <property type="component" value="Chromosome"/>
</dbReference>
<evidence type="ECO:0000313" key="3">
    <source>
        <dbReference type="EMBL" id="AVF34417.1"/>
    </source>
</evidence>
<accession>A0A2L1UNA1</accession>
<keyword evidence="1" id="KW-0812">Transmembrane</keyword>
<keyword evidence="4" id="KW-1185">Reference proteome</keyword>
<dbReference type="Pfam" id="PF24316">
    <property type="entry name" value="Tli3"/>
    <property type="match status" value="1"/>
</dbReference>
<dbReference type="OrthoDB" id="6504656at2"/>
<dbReference type="EMBL" id="CP019062">
    <property type="protein sequence ID" value="AVF34417.1"/>
    <property type="molecule type" value="Genomic_DNA"/>
</dbReference>
<protein>
    <recommendedName>
        <fullName evidence="2">Tli3-like domain-containing protein</fullName>
    </recommendedName>
</protein>
<organism evidence="3 4">
    <name type="scientific">Rahnella sikkimica</name>
    <dbReference type="NCBI Taxonomy" id="1805933"/>
    <lineage>
        <taxon>Bacteria</taxon>
        <taxon>Pseudomonadati</taxon>
        <taxon>Pseudomonadota</taxon>
        <taxon>Gammaproteobacteria</taxon>
        <taxon>Enterobacterales</taxon>
        <taxon>Yersiniaceae</taxon>
        <taxon>Rahnella</taxon>
    </lineage>
</organism>
<dbReference type="RefSeq" id="WP_104921946.1">
    <property type="nucleotide sequence ID" value="NZ_CP019062.1"/>
</dbReference>
<dbReference type="AlphaFoldDB" id="A0A2L1UNA1"/>